<gene>
    <name evidence="1" type="ORF">DFO60_3665</name>
</gene>
<sequence>MPSPLSPYMTLVIRMPAGAAAREALAGDLGVLIDLHGGEITGRSLDDELTLCERFEAALPHSEAEAIRDEHAADMALPSAGELER</sequence>
<proteinExistence type="predicted"/>
<dbReference type="RefSeq" id="WP_115946583.1">
    <property type="nucleotide sequence ID" value="NZ_QRDL01000005.1"/>
</dbReference>
<evidence type="ECO:0000313" key="1">
    <source>
        <dbReference type="EMBL" id="RED02040.1"/>
    </source>
</evidence>
<comment type="caution">
    <text evidence="1">The sequence shown here is derived from an EMBL/GenBank/DDBJ whole genome shotgun (WGS) entry which is preliminary data.</text>
</comment>
<dbReference type="EMBL" id="QRDL01000005">
    <property type="protein sequence ID" value="RED02040.1"/>
    <property type="molecule type" value="Genomic_DNA"/>
</dbReference>
<organism evidence="1 2">
    <name type="scientific">Ectopseudomonas oleovorans</name>
    <name type="common">Pseudomonas oleovorans</name>
    <dbReference type="NCBI Taxonomy" id="301"/>
    <lineage>
        <taxon>Bacteria</taxon>
        <taxon>Pseudomonadati</taxon>
        <taxon>Pseudomonadota</taxon>
        <taxon>Gammaproteobacteria</taxon>
        <taxon>Pseudomonadales</taxon>
        <taxon>Pseudomonadaceae</taxon>
        <taxon>Ectopseudomonas</taxon>
    </lineage>
</organism>
<dbReference type="AlphaFoldDB" id="A0A3D9EID6"/>
<accession>A0A3D9EID6</accession>
<name>A0A3D9EID6_ECTOL</name>
<evidence type="ECO:0000313" key="2">
    <source>
        <dbReference type="Proteomes" id="UP000256988"/>
    </source>
</evidence>
<dbReference type="Proteomes" id="UP000256988">
    <property type="component" value="Unassembled WGS sequence"/>
</dbReference>
<protein>
    <submittedName>
        <fullName evidence="1">Uncharacterized protein</fullName>
    </submittedName>
</protein>
<reference evidence="1 2" key="1">
    <citation type="submission" date="2018-07" db="EMBL/GenBank/DDBJ databases">
        <title>Genome sequencing of rice bacterial endophytes.</title>
        <authorList>
            <person name="Venturi V."/>
        </authorList>
    </citation>
    <scope>NUCLEOTIDE SEQUENCE [LARGE SCALE GENOMIC DNA]</scope>
    <source>
        <strain evidence="1 2">AG1002</strain>
    </source>
</reference>